<gene>
    <name evidence="2" type="ORF">nbrc107696_17970</name>
</gene>
<sequence length="121" mass="13575">MSDQPPARLEPSPDEFLVAQASPEFTKLRASLRRFVFPLSAFFLIWYGVYVLLGAFATDFMGTKVWGNINVGLILGLLQFVTTFAITFAYVRFANRDLDPQADAIRQKFADGEYAAVAKEK</sequence>
<feature type="transmembrane region" description="Helical" evidence="1">
    <location>
        <begin position="69"/>
        <end position="91"/>
    </location>
</feature>
<accession>A0A7I9V8C0</accession>
<evidence type="ECO:0000313" key="2">
    <source>
        <dbReference type="EMBL" id="GEE01351.1"/>
    </source>
</evidence>
<organism evidence="2 3">
    <name type="scientific">Gordonia spumicola</name>
    <dbReference type="NCBI Taxonomy" id="589161"/>
    <lineage>
        <taxon>Bacteria</taxon>
        <taxon>Bacillati</taxon>
        <taxon>Actinomycetota</taxon>
        <taxon>Actinomycetes</taxon>
        <taxon>Mycobacteriales</taxon>
        <taxon>Gordoniaceae</taxon>
        <taxon>Gordonia</taxon>
    </lineage>
</organism>
<keyword evidence="1" id="KW-0812">Transmembrane</keyword>
<dbReference type="InterPro" id="IPR007436">
    <property type="entry name" value="DUF485"/>
</dbReference>
<protein>
    <submittedName>
        <fullName evidence="2">Membrane protein</fullName>
    </submittedName>
</protein>
<dbReference type="AlphaFoldDB" id="A0A7I9V8C0"/>
<keyword evidence="1" id="KW-1133">Transmembrane helix</keyword>
<dbReference type="RefSeq" id="WP_161895157.1">
    <property type="nucleotide sequence ID" value="NZ_BJOV01000003.1"/>
</dbReference>
<dbReference type="Pfam" id="PF04341">
    <property type="entry name" value="DUF485"/>
    <property type="match status" value="1"/>
</dbReference>
<dbReference type="EMBL" id="BJOV01000003">
    <property type="protein sequence ID" value="GEE01351.1"/>
    <property type="molecule type" value="Genomic_DNA"/>
</dbReference>
<reference evidence="3" key="1">
    <citation type="submission" date="2019-06" db="EMBL/GenBank/DDBJ databases">
        <title>Gordonia isolated from sludge of a wastewater treatment plant.</title>
        <authorList>
            <person name="Tamura T."/>
            <person name="Aoyama K."/>
            <person name="Kang Y."/>
            <person name="Saito S."/>
            <person name="Akiyama N."/>
            <person name="Yazawa K."/>
            <person name="Gonoi T."/>
            <person name="Mikami Y."/>
        </authorList>
    </citation>
    <scope>NUCLEOTIDE SEQUENCE [LARGE SCALE GENOMIC DNA]</scope>
    <source>
        <strain evidence="3">NBRC 107696</strain>
    </source>
</reference>
<proteinExistence type="predicted"/>
<dbReference type="PANTHER" id="PTHR38441">
    <property type="entry name" value="INTEGRAL MEMBRANE PROTEIN-RELATED"/>
    <property type="match status" value="1"/>
</dbReference>
<feature type="transmembrane region" description="Helical" evidence="1">
    <location>
        <begin position="35"/>
        <end position="57"/>
    </location>
</feature>
<keyword evidence="3" id="KW-1185">Reference proteome</keyword>
<name>A0A7I9V8C0_9ACTN</name>
<dbReference type="Proteomes" id="UP000444960">
    <property type="component" value="Unassembled WGS sequence"/>
</dbReference>
<dbReference type="PANTHER" id="PTHR38441:SF1">
    <property type="entry name" value="MEMBRANE PROTEIN"/>
    <property type="match status" value="1"/>
</dbReference>
<evidence type="ECO:0000313" key="3">
    <source>
        <dbReference type="Proteomes" id="UP000444960"/>
    </source>
</evidence>
<dbReference type="OrthoDB" id="3543412at2"/>
<comment type="caution">
    <text evidence="2">The sequence shown here is derived from an EMBL/GenBank/DDBJ whole genome shotgun (WGS) entry which is preliminary data.</text>
</comment>
<keyword evidence="1" id="KW-0472">Membrane</keyword>
<evidence type="ECO:0000256" key="1">
    <source>
        <dbReference type="SAM" id="Phobius"/>
    </source>
</evidence>